<proteinExistence type="predicted"/>
<dbReference type="Proteomes" id="UP001057455">
    <property type="component" value="Unassembled WGS sequence"/>
</dbReference>
<comment type="caution">
    <text evidence="1">The sequence shown here is derived from an EMBL/GenBank/DDBJ whole genome shotgun (WGS) entry which is preliminary data.</text>
</comment>
<sequence>MESAERFNILSADFDSSALLDASENIPFDKVHDRFYTSLLGAINDKTLSASIEHLRDSRLSLGRISHSSFLLPWSTQPVTQFSDSTTTTAESVDYSPTSKCSQLKEHLHAFVSRSKDEAETVKRLLELRLTGYTLTRNNCYNFLQSAYKKDCEIVVCVQPSPCSKSVRYRGRIIFFDRGSNILLSNVKSEGLADLPFIYISSKSVLSISHG</sequence>
<dbReference type="AlphaFoldDB" id="A0A9W5T9W5"/>
<dbReference type="OrthoDB" id="361463at2759"/>
<protein>
    <submittedName>
        <fullName evidence="1">5-hydroxymethyluracil DNA glycosylase, putative</fullName>
    </submittedName>
</protein>
<dbReference type="EMBL" id="BLIY01000006">
    <property type="protein sequence ID" value="GFE53570.1"/>
    <property type="molecule type" value="Genomic_DNA"/>
</dbReference>
<evidence type="ECO:0000313" key="2">
    <source>
        <dbReference type="Proteomes" id="UP001057455"/>
    </source>
</evidence>
<accession>A0A9W5T9W5</accession>
<name>A0A9W5T9W5_BABOV</name>
<gene>
    <name evidence="1" type="ORF">BaOVIS_009740</name>
</gene>
<organism evidence="1 2">
    <name type="scientific">Babesia ovis</name>
    <dbReference type="NCBI Taxonomy" id="5869"/>
    <lineage>
        <taxon>Eukaryota</taxon>
        <taxon>Sar</taxon>
        <taxon>Alveolata</taxon>
        <taxon>Apicomplexa</taxon>
        <taxon>Aconoidasida</taxon>
        <taxon>Piroplasmida</taxon>
        <taxon>Babesiidae</taxon>
        <taxon>Babesia</taxon>
    </lineage>
</organism>
<reference evidence="1" key="1">
    <citation type="submission" date="2019-12" db="EMBL/GenBank/DDBJ databases">
        <title>Genome sequence of Babesia ovis.</title>
        <authorList>
            <person name="Yamagishi J."/>
            <person name="Sevinc F."/>
            <person name="Xuan X."/>
        </authorList>
    </citation>
    <scope>NUCLEOTIDE SEQUENCE</scope>
    <source>
        <strain evidence="1">Selcuk</strain>
    </source>
</reference>
<evidence type="ECO:0000313" key="1">
    <source>
        <dbReference type="EMBL" id="GFE53570.1"/>
    </source>
</evidence>
<keyword evidence="2" id="KW-1185">Reference proteome</keyword>